<feature type="domain" description="ABC transporter" evidence="3">
    <location>
        <begin position="5"/>
        <end position="237"/>
    </location>
</feature>
<evidence type="ECO:0000313" key="5">
    <source>
        <dbReference type="Proteomes" id="UP001467690"/>
    </source>
</evidence>
<dbReference type="InterPro" id="IPR017871">
    <property type="entry name" value="ABC_transporter-like_CS"/>
</dbReference>
<dbReference type="SMART" id="SM00382">
    <property type="entry name" value="AAA"/>
    <property type="match status" value="1"/>
</dbReference>
<keyword evidence="5" id="KW-1185">Reference proteome</keyword>
<keyword evidence="2 4" id="KW-0067">ATP-binding</keyword>
<dbReference type="Proteomes" id="UP001467690">
    <property type="component" value="Unassembled WGS sequence"/>
</dbReference>
<organism evidence="4 5">
    <name type="scientific">Catenovulum sediminis</name>
    <dbReference type="NCBI Taxonomy" id="1740262"/>
    <lineage>
        <taxon>Bacteria</taxon>
        <taxon>Pseudomonadati</taxon>
        <taxon>Pseudomonadota</taxon>
        <taxon>Gammaproteobacteria</taxon>
        <taxon>Alteromonadales</taxon>
        <taxon>Alteromonadaceae</taxon>
        <taxon>Catenovulum</taxon>
    </lineage>
</organism>
<dbReference type="GO" id="GO:0005524">
    <property type="term" value="F:ATP binding"/>
    <property type="evidence" value="ECO:0007669"/>
    <property type="project" value="UniProtKB-KW"/>
</dbReference>
<dbReference type="InterPro" id="IPR003439">
    <property type="entry name" value="ABC_transporter-like_ATP-bd"/>
</dbReference>
<dbReference type="PROSITE" id="PS00211">
    <property type="entry name" value="ABC_TRANSPORTER_1"/>
    <property type="match status" value="1"/>
</dbReference>
<name>A0ABV1RJ58_9ALTE</name>
<comment type="caution">
    <text evidence="4">The sequence shown here is derived from an EMBL/GenBank/DDBJ whole genome shotgun (WGS) entry which is preliminary data.</text>
</comment>
<sequence length="267" mass="30390">MKPFLQVDNLSWHIHNRPLINQLSFELPEKSVTAIVGPNGAGKTSILRCIYGAIKPSSGEIRMQGENIIAIPRRRRAQQIAVVSQHIEHWSHMKVIELIRLGLIPHLNSWQKITCSQHQFVDNIIKKLDIESLKNRYFDNLSGGEQQRVLIAKALVQQPKLLILDEPTNHLDVHYQHQILSLLNQLDVTVLMTVHDLNLASQYCELLLLLKKGELVGFGAPDQVLTQSRVQNTFALPVKMGTNPMTDAKHVFYSWNENAQQEAHKQC</sequence>
<dbReference type="InterPro" id="IPR027417">
    <property type="entry name" value="P-loop_NTPase"/>
</dbReference>
<dbReference type="RefSeq" id="WP_350402373.1">
    <property type="nucleotide sequence ID" value="NZ_JBELOE010000239.1"/>
</dbReference>
<evidence type="ECO:0000259" key="3">
    <source>
        <dbReference type="PROSITE" id="PS50893"/>
    </source>
</evidence>
<evidence type="ECO:0000256" key="1">
    <source>
        <dbReference type="ARBA" id="ARBA00022741"/>
    </source>
</evidence>
<dbReference type="PROSITE" id="PS50893">
    <property type="entry name" value="ABC_TRANSPORTER_2"/>
    <property type="match status" value="1"/>
</dbReference>
<protein>
    <submittedName>
        <fullName evidence="4">ABC transporter ATP-binding protein</fullName>
    </submittedName>
</protein>
<dbReference type="Gene3D" id="3.40.50.300">
    <property type="entry name" value="P-loop containing nucleotide triphosphate hydrolases"/>
    <property type="match status" value="1"/>
</dbReference>
<evidence type="ECO:0000313" key="4">
    <source>
        <dbReference type="EMBL" id="MER2492914.1"/>
    </source>
</evidence>
<dbReference type="Pfam" id="PF00005">
    <property type="entry name" value="ABC_tran"/>
    <property type="match status" value="1"/>
</dbReference>
<keyword evidence="1" id="KW-0547">Nucleotide-binding</keyword>
<gene>
    <name evidence="4" type="ORF">ABS311_13610</name>
</gene>
<accession>A0ABV1RJ58</accession>
<proteinExistence type="predicted"/>
<dbReference type="EMBL" id="JBELOE010000239">
    <property type="protein sequence ID" value="MER2492914.1"/>
    <property type="molecule type" value="Genomic_DNA"/>
</dbReference>
<reference evidence="4 5" key="1">
    <citation type="submission" date="2024-06" db="EMBL/GenBank/DDBJ databases">
        <authorList>
            <person name="Chen R.Y."/>
        </authorList>
    </citation>
    <scope>NUCLEOTIDE SEQUENCE [LARGE SCALE GENOMIC DNA]</scope>
    <source>
        <strain evidence="4 5">D2</strain>
    </source>
</reference>
<dbReference type="SUPFAM" id="SSF52540">
    <property type="entry name" value="P-loop containing nucleoside triphosphate hydrolases"/>
    <property type="match status" value="1"/>
</dbReference>
<dbReference type="InterPro" id="IPR003593">
    <property type="entry name" value="AAA+_ATPase"/>
</dbReference>
<dbReference type="PANTHER" id="PTHR42794">
    <property type="entry name" value="HEMIN IMPORT ATP-BINDING PROTEIN HMUV"/>
    <property type="match status" value="1"/>
</dbReference>
<evidence type="ECO:0000256" key="2">
    <source>
        <dbReference type="ARBA" id="ARBA00022840"/>
    </source>
</evidence>
<dbReference type="PANTHER" id="PTHR42794:SF2">
    <property type="entry name" value="ABC TRANSPORTER ATP-BINDING PROTEIN"/>
    <property type="match status" value="1"/>
</dbReference>
<dbReference type="CDD" id="cd03214">
    <property type="entry name" value="ABC_Iron-Siderophores_B12_Hemin"/>
    <property type="match status" value="1"/>
</dbReference>